<feature type="domain" description="VIT" evidence="1">
    <location>
        <begin position="5"/>
        <end position="128"/>
    </location>
</feature>
<dbReference type="Gene3D" id="3.40.50.410">
    <property type="entry name" value="von Willebrand factor, type A domain"/>
    <property type="match status" value="1"/>
</dbReference>
<dbReference type="PANTHER" id="PTHR45737">
    <property type="entry name" value="VON WILLEBRAND FACTOR A DOMAIN-CONTAINING PROTEIN 5A"/>
    <property type="match status" value="1"/>
</dbReference>
<dbReference type="SUPFAM" id="SSF53300">
    <property type="entry name" value="vWA-like"/>
    <property type="match status" value="1"/>
</dbReference>
<dbReference type="STRING" id="930992.A0A0D0APU4"/>
<dbReference type="PROSITE" id="PS51468">
    <property type="entry name" value="VIT"/>
    <property type="match status" value="1"/>
</dbReference>
<evidence type="ECO:0000313" key="2">
    <source>
        <dbReference type="EMBL" id="KIK36372.1"/>
    </source>
</evidence>
<gene>
    <name evidence="2" type="ORF">CY34DRAFT_779953</name>
</gene>
<dbReference type="PANTHER" id="PTHR45737:SF6">
    <property type="entry name" value="VON WILLEBRAND FACTOR A DOMAIN-CONTAINING PROTEIN 5A"/>
    <property type="match status" value="1"/>
</dbReference>
<evidence type="ECO:0000313" key="3">
    <source>
        <dbReference type="Proteomes" id="UP000054485"/>
    </source>
</evidence>
<keyword evidence="3" id="KW-1185">Reference proteome</keyword>
<accession>A0A0D0APU4</accession>
<dbReference type="Pfam" id="PF08487">
    <property type="entry name" value="VIT"/>
    <property type="match status" value="1"/>
</dbReference>
<dbReference type="EMBL" id="KN835534">
    <property type="protein sequence ID" value="KIK36372.1"/>
    <property type="molecule type" value="Genomic_DNA"/>
</dbReference>
<dbReference type="InterPro" id="IPR013694">
    <property type="entry name" value="VIT"/>
</dbReference>
<dbReference type="InterPro" id="IPR036465">
    <property type="entry name" value="vWFA_dom_sf"/>
</dbReference>
<reference evidence="3" key="2">
    <citation type="submission" date="2015-01" db="EMBL/GenBank/DDBJ databases">
        <title>Evolutionary Origins and Diversification of the Mycorrhizal Mutualists.</title>
        <authorList>
            <consortium name="DOE Joint Genome Institute"/>
            <consortium name="Mycorrhizal Genomics Consortium"/>
            <person name="Kohler A."/>
            <person name="Kuo A."/>
            <person name="Nagy L.G."/>
            <person name="Floudas D."/>
            <person name="Copeland A."/>
            <person name="Barry K.W."/>
            <person name="Cichocki N."/>
            <person name="Veneault-Fourrey C."/>
            <person name="LaButti K."/>
            <person name="Lindquist E.A."/>
            <person name="Lipzen A."/>
            <person name="Lundell T."/>
            <person name="Morin E."/>
            <person name="Murat C."/>
            <person name="Riley R."/>
            <person name="Ohm R."/>
            <person name="Sun H."/>
            <person name="Tunlid A."/>
            <person name="Henrissat B."/>
            <person name="Grigoriev I.V."/>
            <person name="Hibbett D.S."/>
            <person name="Martin F."/>
        </authorList>
    </citation>
    <scope>NUCLEOTIDE SEQUENCE [LARGE SCALE GENOMIC DNA]</scope>
    <source>
        <strain evidence="3">UH-Slu-Lm8-n1</strain>
    </source>
</reference>
<dbReference type="AlphaFoldDB" id="A0A0D0APU4"/>
<protein>
    <recommendedName>
        <fullName evidence="1">VIT domain-containing protein</fullName>
    </recommendedName>
</protein>
<reference evidence="2 3" key="1">
    <citation type="submission" date="2014-04" db="EMBL/GenBank/DDBJ databases">
        <authorList>
            <consortium name="DOE Joint Genome Institute"/>
            <person name="Kuo A."/>
            <person name="Ruytinx J."/>
            <person name="Rineau F."/>
            <person name="Colpaert J."/>
            <person name="Kohler A."/>
            <person name="Nagy L.G."/>
            <person name="Floudas D."/>
            <person name="Copeland A."/>
            <person name="Barry K.W."/>
            <person name="Cichocki N."/>
            <person name="Veneault-Fourrey C."/>
            <person name="LaButti K."/>
            <person name="Lindquist E.A."/>
            <person name="Lipzen A."/>
            <person name="Lundell T."/>
            <person name="Morin E."/>
            <person name="Murat C."/>
            <person name="Sun H."/>
            <person name="Tunlid A."/>
            <person name="Henrissat B."/>
            <person name="Grigoriev I.V."/>
            <person name="Hibbett D.S."/>
            <person name="Martin F."/>
            <person name="Nordberg H.P."/>
            <person name="Cantor M.N."/>
            <person name="Hua S.X."/>
        </authorList>
    </citation>
    <scope>NUCLEOTIDE SEQUENCE [LARGE SCALE GENOMIC DNA]</scope>
    <source>
        <strain evidence="2 3">UH-Slu-Lm8-n1</strain>
    </source>
</reference>
<dbReference type="OrthoDB" id="1729737at2759"/>
<dbReference type="HOGENOM" id="CLU_633364_0_0_1"/>
<name>A0A0D0APU4_9AGAM</name>
<organism evidence="2 3">
    <name type="scientific">Suillus luteus UH-Slu-Lm8-n1</name>
    <dbReference type="NCBI Taxonomy" id="930992"/>
    <lineage>
        <taxon>Eukaryota</taxon>
        <taxon>Fungi</taxon>
        <taxon>Dikarya</taxon>
        <taxon>Basidiomycota</taxon>
        <taxon>Agaricomycotina</taxon>
        <taxon>Agaricomycetes</taxon>
        <taxon>Agaricomycetidae</taxon>
        <taxon>Boletales</taxon>
        <taxon>Suillineae</taxon>
        <taxon>Suillaceae</taxon>
        <taxon>Suillus</taxon>
    </lineage>
</organism>
<sequence>MTECAGIVYHSLGRNLLHLPLQKAYIRVWIVDISARVTLSQVFENKSDSPTSRAKYVFPLPASASVCAFELKHEDGRVLTGVAEETSEVAQTFDVHVRESARLDRLFTISVSAIPARQKVTVNLTFVMNLLDEGSDHVCLRLSMAIAKRYGETPAAIPTTDQRTRVQITVDAKTSDVIQDIHSPTHQIYRKQFRTRTGETDGQWMTATWLSATFLDQDFVLEVHAHGLNESRCFAEVRPKRADTIAMRLSFVPKFEMPRVASHKYIFVVDRTSSMSGAPMETTKRTLDMLFRLLPDADTTFNIFSFASKVDGMWERSVPFNEENMHYAVITFCHHQKQLDIEWVVQILNTQAIRANDSGTRFAHALQLAVASRNRNRNRFLQLKHSRSAECPTNRNPACILLVQGRMGCRGEVPFKRSGRPCSVIPTSFLFSD</sequence>
<dbReference type="Proteomes" id="UP000054485">
    <property type="component" value="Unassembled WGS sequence"/>
</dbReference>
<evidence type="ECO:0000259" key="1">
    <source>
        <dbReference type="PROSITE" id="PS51468"/>
    </source>
</evidence>
<proteinExistence type="predicted"/>
<dbReference type="InParanoid" id="A0A0D0APU4"/>